<dbReference type="RefSeq" id="WP_036790877.1">
    <property type="nucleotide sequence ID" value="NZ_JQZV01000013.1"/>
</dbReference>
<keyword evidence="1" id="KW-0812">Transmembrane</keyword>
<feature type="transmembrane region" description="Helical" evidence="1">
    <location>
        <begin position="59"/>
        <end position="80"/>
    </location>
</feature>
<keyword evidence="1" id="KW-0472">Membrane</keyword>
<sequence length="151" mass="17561">MGIEQIQQYIFPVLLPVLYFGFFLFDKNSRRYLWGIFSYAVLVALLIVLPYYSSLWVTSAIFCVVGLGLMLLSLFVFGIDKERYVRIMGKKVSVMNFFALFLVITIVLASRSNVPSYISGYVLPILFISMERTLCVFHRREKRRKKSSKTK</sequence>
<dbReference type="InterPro" id="IPR036259">
    <property type="entry name" value="MFS_trans_sf"/>
</dbReference>
<name>A0ABR4XKV5_9PORP</name>
<dbReference type="SUPFAM" id="SSF103473">
    <property type="entry name" value="MFS general substrate transporter"/>
    <property type="match status" value="1"/>
</dbReference>
<feature type="transmembrane region" description="Helical" evidence="1">
    <location>
        <begin position="92"/>
        <end position="110"/>
    </location>
</feature>
<feature type="transmembrane region" description="Helical" evidence="1">
    <location>
        <begin position="6"/>
        <end position="25"/>
    </location>
</feature>
<feature type="transmembrane region" description="Helical" evidence="1">
    <location>
        <begin position="116"/>
        <end position="137"/>
    </location>
</feature>
<evidence type="ECO:0000313" key="2">
    <source>
        <dbReference type="EMBL" id="KGN91625.1"/>
    </source>
</evidence>
<organism evidence="2 3">
    <name type="scientific">Porphyromonas canoris</name>
    <dbReference type="NCBI Taxonomy" id="36875"/>
    <lineage>
        <taxon>Bacteria</taxon>
        <taxon>Pseudomonadati</taxon>
        <taxon>Bacteroidota</taxon>
        <taxon>Bacteroidia</taxon>
        <taxon>Bacteroidales</taxon>
        <taxon>Porphyromonadaceae</taxon>
        <taxon>Porphyromonas</taxon>
    </lineage>
</organism>
<feature type="transmembrane region" description="Helical" evidence="1">
    <location>
        <begin position="32"/>
        <end position="53"/>
    </location>
</feature>
<protein>
    <submittedName>
        <fullName evidence="2">Uncharacterized protein</fullName>
    </submittedName>
</protein>
<gene>
    <name evidence="2" type="ORF">HQ43_05825</name>
</gene>
<evidence type="ECO:0000313" key="3">
    <source>
        <dbReference type="Proteomes" id="UP000030101"/>
    </source>
</evidence>
<dbReference type="EMBL" id="JQZV01000013">
    <property type="protein sequence ID" value="KGN91625.1"/>
    <property type="molecule type" value="Genomic_DNA"/>
</dbReference>
<proteinExistence type="predicted"/>
<keyword evidence="1" id="KW-1133">Transmembrane helix</keyword>
<reference evidence="2 3" key="1">
    <citation type="submission" date="2014-08" db="EMBL/GenBank/DDBJ databases">
        <title>Porphyromonas canoris strain:OH2762 Genome sequencing.</title>
        <authorList>
            <person name="Wallis C."/>
            <person name="Deusch O."/>
            <person name="O'Flynn C."/>
            <person name="Davis I."/>
            <person name="Jospin G."/>
            <person name="Darling A.E."/>
            <person name="Coil D.A."/>
            <person name="Alexiev A."/>
            <person name="Horsfall A."/>
            <person name="Kirkwood N."/>
            <person name="Harris S."/>
            <person name="Eisen J.A."/>
        </authorList>
    </citation>
    <scope>NUCLEOTIDE SEQUENCE [LARGE SCALE GENOMIC DNA]</scope>
    <source>
        <strain evidence="3">COT-108 OH2762</strain>
    </source>
</reference>
<comment type="caution">
    <text evidence="2">The sequence shown here is derived from an EMBL/GenBank/DDBJ whole genome shotgun (WGS) entry which is preliminary data.</text>
</comment>
<evidence type="ECO:0000256" key="1">
    <source>
        <dbReference type="SAM" id="Phobius"/>
    </source>
</evidence>
<accession>A0ABR4XKV5</accession>
<keyword evidence="3" id="KW-1185">Reference proteome</keyword>
<dbReference type="Proteomes" id="UP000030101">
    <property type="component" value="Unassembled WGS sequence"/>
</dbReference>